<dbReference type="Pfam" id="PF13952">
    <property type="entry name" value="DUF4216"/>
    <property type="match status" value="1"/>
</dbReference>
<evidence type="ECO:0000256" key="1">
    <source>
        <dbReference type="SAM" id="MobiDB-lite"/>
    </source>
</evidence>
<evidence type="ECO:0000259" key="2">
    <source>
        <dbReference type="Pfam" id="PF13952"/>
    </source>
</evidence>
<reference evidence="4 5" key="1">
    <citation type="journal article" date="2023" name="G3 (Bethesda)">
        <title>A chromosome-length genome assembly and annotation of blackberry (Rubus argutus, cv. 'Hillquist').</title>
        <authorList>
            <person name="Bruna T."/>
            <person name="Aryal R."/>
            <person name="Dudchenko O."/>
            <person name="Sargent D.J."/>
            <person name="Mead D."/>
            <person name="Buti M."/>
            <person name="Cavallini A."/>
            <person name="Hytonen T."/>
            <person name="Andres J."/>
            <person name="Pham M."/>
            <person name="Weisz D."/>
            <person name="Mascagni F."/>
            <person name="Usai G."/>
            <person name="Natali L."/>
            <person name="Bassil N."/>
            <person name="Fernandez G.E."/>
            <person name="Lomsadze A."/>
            <person name="Armour M."/>
            <person name="Olukolu B."/>
            <person name="Poorten T."/>
            <person name="Britton C."/>
            <person name="Davik J."/>
            <person name="Ashrafi H."/>
            <person name="Aiden E.L."/>
            <person name="Borodovsky M."/>
            <person name="Worthington M."/>
        </authorList>
    </citation>
    <scope>NUCLEOTIDE SEQUENCE [LARGE SCALE GENOMIC DNA]</scope>
    <source>
        <strain evidence="4">PI 553951</strain>
    </source>
</reference>
<organism evidence="4 5">
    <name type="scientific">Rubus argutus</name>
    <name type="common">Southern blackberry</name>
    <dbReference type="NCBI Taxonomy" id="59490"/>
    <lineage>
        <taxon>Eukaryota</taxon>
        <taxon>Viridiplantae</taxon>
        <taxon>Streptophyta</taxon>
        <taxon>Embryophyta</taxon>
        <taxon>Tracheophyta</taxon>
        <taxon>Spermatophyta</taxon>
        <taxon>Magnoliopsida</taxon>
        <taxon>eudicotyledons</taxon>
        <taxon>Gunneridae</taxon>
        <taxon>Pentapetalae</taxon>
        <taxon>rosids</taxon>
        <taxon>fabids</taxon>
        <taxon>Rosales</taxon>
        <taxon>Rosaceae</taxon>
        <taxon>Rosoideae</taxon>
        <taxon>Rosoideae incertae sedis</taxon>
        <taxon>Rubus</taxon>
    </lineage>
</organism>
<feature type="domain" description="DUF4216" evidence="2">
    <location>
        <begin position="214"/>
        <end position="288"/>
    </location>
</feature>
<feature type="domain" description="DUF4218" evidence="3">
    <location>
        <begin position="1"/>
        <end position="46"/>
    </location>
</feature>
<name>A0AAW1XRV3_RUBAR</name>
<accession>A0AAW1XRV3</accession>
<dbReference type="Proteomes" id="UP001457282">
    <property type="component" value="Unassembled WGS sequence"/>
</dbReference>
<dbReference type="InterPro" id="IPR025312">
    <property type="entry name" value="DUF4216"/>
</dbReference>
<keyword evidence="5" id="KW-1185">Reference proteome</keyword>
<dbReference type="PANTHER" id="PTHR48258:SF6">
    <property type="entry name" value="LEUCINE-RICH REPEAT DOMAIN, L DOMAIN-CONTAINING PROTEIN"/>
    <property type="match status" value="1"/>
</dbReference>
<dbReference type="EMBL" id="JBEDUW010000003">
    <property type="protein sequence ID" value="KAK9939500.1"/>
    <property type="molecule type" value="Genomic_DNA"/>
</dbReference>
<evidence type="ECO:0000313" key="5">
    <source>
        <dbReference type="Proteomes" id="UP001457282"/>
    </source>
</evidence>
<dbReference type="PANTHER" id="PTHR48258">
    <property type="entry name" value="DUF4218 DOMAIN-CONTAINING PROTEIN-RELATED"/>
    <property type="match status" value="1"/>
</dbReference>
<protein>
    <recommendedName>
        <fullName evidence="6">DUF4218 domain-containing protein</fullName>
    </recommendedName>
</protein>
<proteinExistence type="predicted"/>
<feature type="region of interest" description="Disordered" evidence="1">
    <location>
        <begin position="369"/>
        <end position="388"/>
    </location>
</feature>
<evidence type="ECO:0008006" key="6">
    <source>
        <dbReference type="Google" id="ProtNLM"/>
    </source>
</evidence>
<sequence>MFPIERKLGNLKDYVRNKAHPEGSIAEGYIAEESLTFCSMYLRMLRQFSHDQSETMMGGGGATLYVFTCNARMLHGRKTVQWSQLEMEPAYWYILNNCDEVEPFKAEHKEILKRESHLDLEDRHRKSFPKWFKARGNALHKEGSSEVNDELYALSFGPDNTVSTFTSCNVSGIRWHVKQLEETKAVQNSGIMVPGLHGDRASDFYGSLVSVVKLNFICGYSVILFKGQWYNTSPSKKRKRQGIIRDYHLMSLNTNIQWYSEDPYVLAAQAKQIFYLDDPQLGGGWKVIQKIQTDTWDVPENEEAYDAETNYDGSIDQEDEAGTPMNVRDDTVYSGIHLRRDDVEPETVILSNQDIGQRMFTTDEDYIEELQSEDEENSVQSDDDSDFD</sequence>
<evidence type="ECO:0000313" key="4">
    <source>
        <dbReference type="EMBL" id="KAK9939500.1"/>
    </source>
</evidence>
<dbReference type="Pfam" id="PF13960">
    <property type="entry name" value="DUF4218"/>
    <property type="match status" value="1"/>
</dbReference>
<comment type="caution">
    <text evidence="4">The sequence shown here is derived from an EMBL/GenBank/DDBJ whole genome shotgun (WGS) entry which is preliminary data.</text>
</comment>
<gene>
    <name evidence="4" type="ORF">M0R45_016195</name>
</gene>
<evidence type="ECO:0000259" key="3">
    <source>
        <dbReference type="Pfam" id="PF13960"/>
    </source>
</evidence>
<dbReference type="AlphaFoldDB" id="A0AAW1XRV3"/>
<dbReference type="InterPro" id="IPR025452">
    <property type="entry name" value="DUF4218"/>
</dbReference>